<protein>
    <recommendedName>
        <fullName evidence="1">AMP-dependent synthetase/ligase domain-containing protein</fullName>
    </recommendedName>
</protein>
<dbReference type="Proteomes" id="UP000008561">
    <property type="component" value="Chromosome"/>
</dbReference>
<organism evidence="2 3">
    <name type="scientific">Desulfosudis oleivorans (strain DSM 6200 / JCM 39069 / Hxd3)</name>
    <name type="common">Desulfococcus oleovorans</name>
    <dbReference type="NCBI Taxonomy" id="96561"/>
    <lineage>
        <taxon>Bacteria</taxon>
        <taxon>Pseudomonadati</taxon>
        <taxon>Thermodesulfobacteriota</taxon>
        <taxon>Desulfobacteria</taxon>
        <taxon>Desulfobacterales</taxon>
        <taxon>Desulfosudaceae</taxon>
        <taxon>Desulfosudis</taxon>
    </lineage>
</organism>
<dbReference type="InterPro" id="IPR042099">
    <property type="entry name" value="ANL_N_sf"/>
</dbReference>
<keyword evidence="3" id="KW-1185">Reference proteome</keyword>
<feature type="domain" description="AMP-dependent synthetase/ligase" evidence="1">
    <location>
        <begin position="108"/>
        <end position="330"/>
    </location>
</feature>
<proteinExistence type="predicted"/>
<gene>
    <name evidence="2" type="ordered locus">Dole_0582</name>
</gene>
<dbReference type="PANTHER" id="PTHR36932">
    <property type="entry name" value="CAPSULAR POLYSACCHARIDE BIOSYNTHESIS PROTEIN"/>
    <property type="match status" value="1"/>
</dbReference>
<dbReference type="Pfam" id="PF00501">
    <property type="entry name" value="AMP-binding"/>
    <property type="match status" value="1"/>
</dbReference>
<dbReference type="InterPro" id="IPR053158">
    <property type="entry name" value="CapK_Type1_Caps_Biosynth"/>
</dbReference>
<evidence type="ECO:0000313" key="3">
    <source>
        <dbReference type="Proteomes" id="UP000008561"/>
    </source>
</evidence>
<dbReference type="HOGENOM" id="CLU_035301_5_2_7"/>
<reference evidence="2 3" key="1">
    <citation type="submission" date="2007-10" db="EMBL/GenBank/DDBJ databases">
        <title>Complete sequence of Desulfococcus oleovorans Hxd3.</title>
        <authorList>
            <consortium name="US DOE Joint Genome Institute"/>
            <person name="Copeland A."/>
            <person name="Lucas S."/>
            <person name="Lapidus A."/>
            <person name="Barry K."/>
            <person name="Glavina del Rio T."/>
            <person name="Dalin E."/>
            <person name="Tice H."/>
            <person name="Pitluck S."/>
            <person name="Kiss H."/>
            <person name="Brettin T."/>
            <person name="Bruce D."/>
            <person name="Detter J.C."/>
            <person name="Han C."/>
            <person name="Schmutz J."/>
            <person name="Larimer F."/>
            <person name="Land M."/>
            <person name="Hauser L."/>
            <person name="Kyrpides N."/>
            <person name="Kim E."/>
            <person name="Wawrik B."/>
            <person name="Richardson P."/>
        </authorList>
    </citation>
    <scope>NUCLEOTIDE SEQUENCE [LARGE SCALE GENOMIC DNA]</scope>
    <source>
        <strain evidence="3">DSM 6200 / JCM 39069 / Hxd3</strain>
    </source>
</reference>
<dbReference type="STRING" id="96561.Dole_0582"/>
<dbReference type="SUPFAM" id="SSF56801">
    <property type="entry name" value="Acetyl-CoA synthetase-like"/>
    <property type="match status" value="1"/>
</dbReference>
<evidence type="ECO:0000313" key="2">
    <source>
        <dbReference type="EMBL" id="ABW66392.1"/>
    </source>
</evidence>
<dbReference type="Gene3D" id="3.40.50.12780">
    <property type="entry name" value="N-terminal domain of ligase-like"/>
    <property type="match status" value="1"/>
</dbReference>
<name>A8ZU80_DESOH</name>
<dbReference type="OrthoDB" id="5484550at2"/>
<sequence>MRVNQAVEPAPTSLEAEKAQQSLWRLLPRFRGTPWFDQLLANEFLPPDVQERRQLAMLQRTVARAFETVPYYGDRFQAAFGRPDIGRLSDLARLPVLTRLDIQAHFDRMQSTALKPGQPMLPTQTSGSTGQPVTVLHTVESRRMFGLLKQRELRWFRWNPEKTLAAVRSANEIPFSDDNRTAFENTFFCQTPHWPVIGSCFHTGPFCGMSCTAPLETQVRWLDHVQPHYLMVIASKLEHLAFGYQQRPVPETLEAALSISQELTPRMRAFVEAVFRVPVHQNYGINEVGIIASRCPEGGRYHVNTELCVVEIVDADGQPCKPGQKGRLLVTALANDAMPLIRYDTGDLAEAMEGPCPCGRTLPSFGMVHGRYNSIVSLPDGYWNYWIAFVGNFSSMPSHLMQYIRQFQMHLFRDNIFELRLALTPGRPEALIEYVKSAWRPDTDNPPAMRIVEVDGFPEPANGKFQMFTSDYITQPPIK</sequence>
<dbReference type="InterPro" id="IPR000873">
    <property type="entry name" value="AMP-dep_synth/lig_dom"/>
</dbReference>
<dbReference type="PANTHER" id="PTHR36932:SF1">
    <property type="entry name" value="CAPSULAR POLYSACCHARIDE BIOSYNTHESIS PROTEIN"/>
    <property type="match status" value="1"/>
</dbReference>
<evidence type="ECO:0000259" key="1">
    <source>
        <dbReference type="Pfam" id="PF00501"/>
    </source>
</evidence>
<dbReference type="KEGG" id="dol:Dole_0582"/>
<accession>A8ZU80</accession>
<dbReference type="AlphaFoldDB" id="A8ZU80"/>
<dbReference type="EMBL" id="CP000859">
    <property type="protein sequence ID" value="ABW66392.1"/>
    <property type="molecule type" value="Genomic_DNA"/>
</dbReference>
<dbReference type="eggNOG" id="COG1541">
    <property type="taxonomic scope" value="Bacteria"/>
</dbReference>